<accession>A0A9N9JSX0</accession>
<evidence type="ECO:0000313" key="2">
    <source>
        <dbReference type="Proteomes" id="UP000789396"/>
    </source>
</evidence>
<keyword evidence="2" id="KW-1185">Reference proteome</keyword>
<gene>
    <name evidence="1" type="ORF">RFULGI_LOCUS17204</name>
</gene>
<comment type="caution">
    <text evidence="1">The sequence shown here is derived from an EMBL/GenBank/DDBJ whole genome shotgun (WGS) entry which is preliminary data.</text>
</comment>
<protein>
    <submittedName>
        <fullName evidence="1">7763_t:CDS:1</fullName>
    </submittedName>
</protein>
<sequence length="94" mass="10601">KVLVGALKMEEFTNLWTLIIFSQQIVSLNLNDCLNLKEVVISNCLKELIKNKEVIRSNLVFNTEKTKLVRGLQVISVKENDIRNILIIGMTGSG</sequence>
<dbReference type="Proteomes" id="UP000789396">
    <property type="component" value="Unassembled WGS sequence"/>
</dbReference>
<proteinExistence type="predicted"/>
<feature type="non-terminal residue" evidence="1">
    <location>
        <position position="94"/>
    </location>
</feature>
<feature type="non-terminal residue" evidence="1">
    <location>
        <position position="1"/>
    </location>
</feature>
<dbReference type="AlphaFoldDB" id="A0A9N9JSX0"/>
<dbReference type="EMBL" id="CAJVPZ010065871">
    <property type="protein sequence ID" value="CAG8795664.1"/>
    <property type="molecule type" value="Genomic_DNA"/>
</dbReference>
<name>A0A9N9JSX0_9GLOM</name>
<organism evidence="1 2">
    <name type="scientific">Racocetra fulgida</name>
    <dbReference type="NCBI Taxonomy" id="60492"/>
    <lineage>
        <taxon>Eukaryota</taxon>
        <taxon>Fungi</taxon>
        <taxon>Fungi incertae sedis</taxon>
        <taxon>Mucoromycota</taxon>
        <taxon>Glomeromycotina</taxon>
        <taxon>Glomeromycetes</taxon>
        <taxon>Diversisporales</taxon>
        <taxon>Gigasporaceae</taxon>
        <taxon>Racocetra</taxon>
    </lineage>
</organism>
<dbReference type="OrthoDB" id="2449544at2759"/>
<evidence type="ECO:0000313" key="1">
    <source>
        <dbReference type="EMBL" id="CAG8795664.1"/>
    </source>
</evidence>
<reference evidence="1" key="1">
    <citation type="submission" date="2021-06" db="EMBL/GenBank/DDBJ databases">
        <authorList>
            <person name="Kallberg Y."/>
            <person name="Tangrot J."/>
            <person name="Rosling A."/>
        </authorList>
    </citation>
    <scope>NUCLEOTIDE SEQUENCE</scope>
    <source>
        <strain evidence="1">IN212</strain>
    </source>
</reference>